<feature type="non-terminal residue" evidence="2">
    <location>
        <position position="1"/>
    </location>
</feature>
<proteinExistence type="predicted"/>
<dbReference type="Gene3D" id="2.60.120.260">
    <property type="entry name" value="Galactose-binding domain-like"/>
    <property type="match status" value="1"/>
</dbReference>
<evidence type="ECO:0000259" key="1">
    <source>
        <dbReference type="Pfam" id="PF04862"/>
    </source>
</evidence>
<dbReference type="Pfam" id="PF04862">
    <property type="entry name" value="DUF642"/>
    <property type="match status" value="1"/>
</dbReference>
<name>A0AAE0BXJ7_9CHLO</name>
<dbReference type="EMBL" id="LGRX02031629">
    <property type="protein sequence ID" value="KAK3244631.1"/>
    <property type="molecule type" value="Genomic_DNA"/>
</dbReference>
<dbReference type="Proteomes" id="UP001190700">
    <property type="component" value="Unassembled WGS sequence"/>
</dbReference>
<feature type="domain" description="DUF642" evidence="1">
    <location>
        <begin position="208"/>
        <end position="326"/>
    </location>
</feature>
<sequence>GYEWSTSTWSPEVAVTEGYHVLYLHVSSLSMKLQSVRFAVGGGKCMFTEWAPNPPLPPPPPSPPPVASFGRFDGYWVTEAQYVTCDGDPKISSMRSTAAACQTMCGDQKYRYSVWWTSEVCWCYESCDSPSYIDADSYHISSLSQYHLAPLRAPPCPLCQVCTFCKLLAGSTPRFSGLLAGQGSATGTGVPFFTLNSDFYASSASNGQEAAVANWETSRAVVLTQGDLGLYSGTGPHFIGLRGNGAYARQSIYALFTGLTYKVSFSAAGNPAGTGEQSIAFYLDGRKMRKDTLKYEFAQYSFTFVATAEQHSMQIVNEAGAEDTVYLDHVEVRYLMPGTAIPGTDEEDDYWSVYKTYAYGGTYGGFRFCTDCVLDTLVDSESECDSFCNSDVTCQFSWYKVGAPDNQGCHVMTGCGGLSTDVTAHRSINGPKEICQIKKLLYNPM</sequence>
<accession>A0AAE0BXJ7</accession>
<dbReference type="InterPro" id="IPR008979">
    <property type="entry name" value="Galactose-bd-like_sf"/>
</dbReference>
<protein>
    <recommendedName>
        <fullName evidence="1">DUF642 domain-containing protein</fullName>
    </recommendedName>
</protein>
<dbReference type="AlphaFoldDB" id="A0AAE0BXJ7"/>
<evidence type="ECO:0000313" key="3">
    <source>
        <dbReference type="Proteomes" id="UP001190700"/>
    </source>
</evidence>
<keyword evidence="3" id="KW-1185">Reference proteome</keyword>
<comment type="caution">
    <text evidence="2">The sequence shown here is derived from an EMBL/GenBank/DDBJ whole genome shotgun (WGS) entry which is preliminary data.</text>
</comment>
<evidence type="ECO:0000313" key="2">
    <source>
        <dbReference type="EMBL" id="KAK3244631.1"/>
    </source>
</evidence>
<organism evidence="2 3">
    <name type="scientific">Cymbomonas tetramitiformis</name>
    <dbReference type="NCBI Taxonomy" id="36881"/>
    <lineage>
        <taxon>Eukaryota</taxon>
        <taxon>Viridiplantae</taxon>
        <taxon>Chlorophyta</taxon>
        <taxon>Pyramimonadophyceae</taxon>
        <taxon>Pyramimonadales</taxon>
        <taxon>Pyramimonadaceae</taxon>
        <taxon>Cymbomonas</taxon>
    </lineage>
</organism>
<gene>
    <name evidence="2" type="ORF">CYMTET_45763</name>
</gene>
<dbReference type="InterPro" id="IPR006946">
    <property type="entry name" value="DGR2-like_dom"/>
</dbReference>
<dbReference type="SUPFAM" id="SSF49785">
    <property type="entry name" value="Galactose-binding domain-like"/>
    <property type="match status" value="1"/>
</dbReference>
<reference evidence="2 3" key="1">
    <citation type="journal article" date="2015" name="Genome Biol. Evol.">
        <title>Comparative Genomics of a Bacterivorous Green Alga Reveals Evolutionary Causalities and Consequences of Phago-Mixotrophic Mode of Nutrition.</title>
        <authorList>
            <person name="Burns J.A."/>
            <person name="Paasch A."/>
            <person name="Narechania A."/>
            <person name="Kim E."/>
        </authorList>
    </citation>
    <scope>NUCLEOTIDE SEQUENCE [LARGE SCALE GENOMIC DNA]</scope>
    <source>
        <strain evidence="2 3">PLY_AMNH</strain>
    </source>
</reference>